<evidence type="ECO:0000256" key="18">
    <source>
        <dbReference type="PIRNR" id="PIRNR017184"/>
    </source>
</evidence>
<dbReference type="InterPro" id="IPR000631">
    <property type="entry name" value="CARKD"/>
</dbReference>
<evidence type="ECO:0000256" key="14">
    <source>
        <dbReference type="ARBA" id="ARBA00025153"/>
    </source>
</evidence>
<comment type="catalytic activity">
    <reaction evidence="1 18">
        <text>(6R)-NADHX = (6S)-NADHX</text>
        <dbReference type="Rhea" id="RHEA:32215"/>
        <dbReference type="ChEBI" id="CHEBI:64074"/>
        <dbReference type="ChEBI" id="CHEBI:64075"/>
        <dbReference type="EC" id="5.1.99.6"/>
    </reaction>
</comment>
<organism evidence="21 22">
    <name type="scientific">Zhihengliuella salsuginis</name>
    <dbReference type="NCBI Taxonomy" id="578222"/>
    <lineage>
        <taxon>Bacteria</taxon>
        <taxon>Bacillati</taxon>
        <taxon>Actinomycetota</taxon>
        <taxon>Actinomycetes</taxon>
        <taxon>Micrococcales</taxon>
        <taxon>Micrococcaceae</taxon>
        <taxon>Zhihengliuella</taxon>
    </lineage>
</organism>
<comment type="cofactor">
    <cofactor evidence="18">
        <name>K(+)</name>
        <dbReference type="ChEBI" id="CHEBI:29103"/>
    </cofactor>
    <text evidence="18">Binds 1 potassium ion per subunit.</text>
</comment>
<evidence type="ECO:0000256" key="4">
    <source>
        <dbReference type="ARBA" id="ARBA00009524"/>
    </source>
</evidence>
<keyword evidence="8 17" id="KW-0521">NADP</keyword>
<feature type="binding site" evidence="17">
    <location>
        <position position="374"/>
    </location>
    <ligand>
        <name>(6S)-NADPHX</name>
        <dbReference type="ChEBI" id="CHEBI:64076"/>
    </ligand>
</feature>
<feature type="binding site" evidence="17">
    <location>
        <begin position="416"/>
        <end position="420"/>
    </location>
    <ligand>
        <name>AMP</name>
        <dbReference type="ChEBI" id="CHEBI:456215"/>
    </ligand>
</feature>
<dbReference type="InterPro" id="IPR029056">
    <property type="entry name" value="Ribokinase-like"/>
</dbReference>
<dbReference type="SUPFAM" id="SSF53613">
    <property type="entry name" value="Ribokinase-like"/>
    <property type="match status" value="1"/>
</dbReference>
<dbReference type="RefSeq" id="WP_189349189.1">
    <property type="nucleotide sequence ID" value="NZ_BMXK01000004.1"/>
</dbReference>
<dbReference type="InterPro" id="IPR004443">
    <property type="entry name" value="YjeF_N_dom"/>
</dbReference>
<comment type="catalytic activity">
    <reaction evidence="16 17 18">
        <text>(6S)-NADPHX + ADP = AMP + phosphate + NADPH + H(+)</text>
        <dbReference type="Rhea" id="RHEA:32235"/>
        <dbReference type="ChEBI" id="CHEBI:15378"/>
        <dbReference type="ChEBI" id="CHEBI:43474"/>
        <dbReference type="ChEBI" id="CHEBI:57783"/>
        <dbReference type="ChEBI" id="CHEBI:64076"/>
        <dbReference type="ChEBI" id="CHEBI:456215"/>
        <dbReference type="ChEBI" id="CHEBI:456216"/>
        <dbReference type="EC" id="4.2.1.136"/>
    </reaction>
</comment>
<dbReference type="EMBL" id="BMXK01000004">
    <property type="protein sequence ID" value="GHD04395.1"/>
    <property type="molecule type" value="Genomic_DNA"/>
</dbReference>
<evidence type="ECO:0000313" key="21">
    <source>
        <dbReference type="EMBL" id="GHD04395.1"/>
    </source>
</evidence>
<sequence>MRPVYSGAEVRAAEQPLLDAGLGPELMRRAAHGLAQHVAAVLQGPTTVAPQGGFAVSGGRRRASKVYGARVAAYVGPGNNGGDALFALAELRRRGVDCLAFTTHARWHDDAMLAFRAAGGRVVDARDRSAAAELLSSLDVLIDGVTGTGTRVGDEPRPIGLPAPPPGVHVVACDLPSGVDADTGRAEPGTLAADTTVCFGALKRGLAVGEGSRLGGETTVVDIGLGPHLPEPSAWLCNDPAPPGPPAWNAHKYSRGVVGLVAGSEQYPGAAVLAARAAVNAGIGMLVAVVPESAPTVRRMILSACPEAVVTAPGGAAIDRVSAWVLGPGIGDDDEQRLGVERALASGQPAVVDASALPYLGSAGRSPATVLTPHAGELASLLSASESAVGASDVLADPIHWARRAAETLGSVVALKGPATAVATPDGQVRLVTRGPSALATAGTGDVLAGVTGALLSGGGRGIGLPEAAELTVQAVNLHASAALRLPAHGFGASALAEAIGAERSVSSS</sequence>
<keyword evidence="10 17" id="KW-0520">NAD</keyword>
<evidence type="ECO:0000256" key="13">
    <source>
        <dbReference type="ARBA" id="ARBA00023268"/>
    </source>
</evidence>
<evidence type="ECO:0000256" key="6">
    <source>
        <dbReference type="ARBA" id="ARBA00022741"/>
    </source>
</evidence>
<evidence type="ECO:0000256" key="1">
    <source>
        <dbReference type="ARBA" id="ARBA00000013"/>
    </source>
</evidence>
<dbReference type="InterPro" id="IPR030677">
    <property type="entry name" value="Nnr"/>
</dbReference>
<comment type="function">
    <text evidence="14 18">Bifunctional enzyme that catalyzes the epimerization of the S- and R-forms of NAD(P)HX and the dehydration of the S-form of NAD(P)HX at the expense of ADP, which is converted to AMP. This allows the repair of both epimers of NAD(P)HX, a damaged form of NAD(P)H that is a result of enzymatic or heat-dependent hydration.</text>
</comment>
<gene>
    <name evidence="17" type="primary">nnrD</name>
    <name evidence="21" type="ORF">GCM10008096_11670</name>
</gene>
<keyword evidence="11 18" id="KW-0413">Isomerase</keyword>
<dbReference type="SUPFAM" id="SSF64153">
    <property type="entry name" value="YjeF N-terminal domain-like"/>
    <property type="match status" value="1"/>
</dbReference>
<feature type="binding site" evidence="17">
    <location>
        <position position="446"/>
    </location>
    <ligand>
        <name>(6S)-NADPHX</name>
        <dbReference type="ChEBI" id="CHEBI:64076"/>
    </ligand>
</feature>
<comment type="similarity">
    <text evidence="17">Belongs to the NnrD/CARKD family.</text>
</comment>
<evidence type="ECO:0000256" key="7">
    <source>
        <dbReference type="ARBA" id="ARBA00022840"/>
    </source>
</evidence>
<evidence type="ECO:0000256" key="3">
    <source>
        <dbReference type="ARBA" id="ARBA00006001"/>
    </source>
</evidence>
<accession>A0ABQ3GFY3</accession>
<evidence type="ECO:0000256" key="5">
    <source>
        <dbReference type="ARBA" id="ARBA00022723"/>
    </source>
</evidence>
<evidence type="ECO:0000256" key="12">
    <source>
        <dbReference type="ARBA" id="ARBA00023239"/>
    </source>
</evidence>
<evidence type="ECO:0000256" key="2">
    <source>
        <dbReference type="ARBA" id="ARBA00000909"/>
    </source>
</evidence>
<evidence type="ECO:0000256" key="11">
    <source>
        <dbReference type="ARBA" id="ARBA00023235"/>
    </source>
</evidence>
<comment type="function">
    <text evidence="17">Catalyzes the dehydration of the S-form of NAD(P)HX at the expense of ADP, which is converted to AMP. Together with NAD(P)HX epimerase, which catalyzes the epimerization of the S- and R-forms, the enzyme allows the repair of both epimers of NAD(P)HX, a damaged form of NAD(P)H that is a result of enzymatic or heat-dependent hydration.</text>
</comment>
<dbReference type="Gene3D" id="3.40.50.10260">
    <property type="entry name" value="YjeF N-terminal domain"/>
    <property type="match status" value="1"/>
</dbReference>
<dbReference type="CDD" id="cd01171">
    <property type="entry name" value="YXKO-related"/>
    <property type="match status" value="1"/>
</dbReference>
<keyword evidence="13" id="KW-0511">Multifunctional enzyme</keyword>
<reference evidence="22" key="1">
    <citation type="journal article" date="2019" name="Int. J. Syst. Evol. Microbiol.">
        <title>The Global Catalogue of Microorganisms (GCM) 10K type strain sequencing project: providing services to taxonomists for standard genome sequencing and annotation.</title>
        <authorList>
            <consortium name="The Broad Institute Genomics Platform"/>
            <consortium name="The Broad Institute Genome Sequencing Center for Infectious Disease"/>
            <person name="Wu L."/>
            <person name="Ma J."/>
        </authorList>
    </citation>
    <scope>NUCLEOTIDE SEQUENCE [LARGE SCALE GENOMIC DNA]</scope>
    <source>
        <strain evidence="22">KCTC 19466</strain>
    </source>
</reference>
<protein>
    <recommendedName>
        <fullName evidence="17">ADP-dependent (S)-NAD(P)H-hydrate dehydratase</fullName>
        <ecNumber evidence="17">4.2.1.136</ecNumber>
    </recommendedName>
    <alternativeName>
        <fullName evidence="17">ADP-dependent NAD(P)HX dehydratase</fullName>
    </alternativeName>
</protein>
<dbReference type="Pfam" id="PF03853">
    <property type="entry name" value="YjeF_N"/>
    <property type="match status" value="1"/>
</dbReference>
<dbReference type="HAMAP" id="MF_01965">
    <property type="entry name" value="NADHX_dehydratase"/>
    <property type="match status" value="1"/>
</dbReference>
<evidence type="ECO:0000313" key="22">
    <source>
        <dbReference type="Proteomes" id="UP000642819"/>
    </source>
</evidence>
<dbReference type="NCBIfam" id="TIGR00196">
    <property type="entry name" value="yjeF_cterm"/>
    <property type="match status" value="1"/>
</dbReference>
<keyword evidence="6 17" id="KW-0547">Nucleotide-binding</keyword>
<comment type="similarity">
    <text evidence="3 18">In the N-terminal section; belongs to the NnrE/AIBP family.</text>
</comment>
<evidence type="ECO:0000256" key="16">
    <source>
        <dbReference type="ARBA" id="ARBA00049209"/>
    </source>
</evidence>
<comment type="caution">
    <text evidence="21">The sequence shown here is derived from an EMBL/GenBank/DDBJ whole genome shotgun (WGS) entry which is preliminary data.</text>
</comment>
<evidence type="ECO:0000256" key="17">
    <source>
        <dbReference type="HAMAP-Rule" id="MF_01965"/>
    </source>
</evidence>
<feature type="binding site" evidence="17">
    <location>
        <position position="445"/>
    </location>
    <ligand>
        <name>AMP</name>
        <dbReference type="ChEBI" id="CHEBI:456215"/>
    </ligand>
</feature>
<comment type="catalytic activity">
    <reaction evidence="15 17 18">
        <text>(6S)-NADHX + ADP = AMP + phosphate + NADH + H(+)</text>
        <dbReference type="Rhea" id="RHEA:32223"/>
        <dbReference type="ChEBI" id="CHEBI:15378"/>
        <dbReference type="ChEBI" id="CHEBI:43474"/>
        <dbReference type="ChEBI" id="CHEBI:57945"/>
        <dbReference type="ChEBI" id="CHEBI:64074"/>
        <dbReference type="ChEBI" id="CHEBI:456215"/>
        <dbReference type="ChEBI" id="CHEBI:456216"/>
        <dbReference type="EC" id="4.2.1.136"/>
    </reaction>
</comment>
<dbReference type="Pfam" id="PF01256">
    <property type="entry name" value="Carb_kinase"/>
    <property type="match status" value="1"/>
</dbReference>
<keyword evidence="12 17" id="KW-0456">Lyase</keyword>
<feature type="domain" description="YjeF C-terminal" evidence="19">
    <location>
        <begin position="235"/>
        <end position="507"/>
    </location>
</feature>
<keyword evidence="7 17" id="KW-0067">ATP-binding</keyword>
<feature type="binding site" evidence="17">
    <location>
        <position position="270"/>
    </location>
    <ligand>
        <name>(6S)-NADPHX</name>
        <dbReference type="ChEBI" id="CHEBI:64076"/>
    </ligand>
</feature>
<dbReference type="PROSITE" id="PS51385">
    <property type="entry name" value="YJEF_N"/>
    <property type="match status" value="1"/>
</dbReference>
<feature type="domain" description="YjeF N-terminal" evidence="20">
    <location>
        <begin position="10"/>
        <end position="231"/>
    </location>
</feature>
<comment type="subunit">
    <text evidence="17">Homotetramer.</text>
</comment>
<evidence type="ECO:0000256" key="10">
    <source>
        <dbReference type="ARBA" id="ARBA00023027"/>
    </source>
</evidence>
<dbReference type="PANTHER" id="PTHR12592">
    <property type="entry name" value="ATP-DEPENDENT (S)-NAD(P)H-HYDRATE DEHYDRATASE FAMILY MEMBER"/>
    <property type="match status" value="1"/>
</dbReference>
<evidence type="ECO:0000256" key="15">
    <source>
        <dbReference type="ARBA" id="ARBA00048238"/>
    </source>
</evidence>
<dbReference type="Gene3D" id="3.40.1190.20">
    <property type="match status" value="1"/>
</dbReference>
<dbReference type="Proteomes" id="UP000642819">
    <property type="component" value="Unassembled WGS sequence"/>
</dbReference>
<proteinExistence type="inferred from homology"/>
<comment type="catalytic activity">
    <reaction evidence="2 18">
        <text>(6R)-NADPHX = (6S)-NADPHX</text>
        <dbReference type="Rhea" id="RHEA:32227"/>
        <dbReference type="ChEBI" id="CHEBI:64076"/>
        <dbReference type="ChEBI" id="CHEBI:64077"/>
        <dbReference type="EC" id="5.1.99.6"/>
    </reaction>
</comment>
<keyword evidence="22" id="KW-1185">Reference proteome</keyword>
<evidence type="ECO:0000256" key="8">
    <source>
        <dbReference type="ARBA" id="ARBA00022857"/>
    </source>
</evidence>
<dbReference type="PROSITE" id="PS51383">
    <property type="entry name" value="YJEF_C_3"/>
    <property type="match status" value="1"/>
</dbReference>
<comment type="cofactor">
    <cofactor evidence="17">
        <name>Mg(2+)</name>
        <dbReference type="ChEBI" id="CHEBI:18420"/>
    </cofactor>
</comment>
<dbReference type="InterPro" id="IPR036652">
    <property type="entry name" value="YjeF_N_dom_sf"/>
</dbReference>
<feature type="binding site" evidence="17">
    <location>
        <position position="329"/>
    </location>
    <ligand>
        <name>(6S)-NADPHX</name>
        <dbReference type="ChEBI" id="CHEBI:64076"/>
    </ligand>
</feature>
<dbReference type="PANTHER" id="PTHR12592:SF0">
    <property type="entry name" value="ATP-DEPENDENT (S)-NAD(P)H-HYDRATE DEHYDRATASE"/>
    <property type="match status" value="1"/>
</dbReference>
<dbReference type="PIRSF" id="PIRSF017184">
    <property type="entry name" value="Nnr"/>
    <property type="match status" value="1"/>
</dbReference>
<dbReference type="EC" id="4.2.1.136" evidence="17"/>
<keyword evidence="5 18" id="KW-0479">Metal-binding</keyword>
<evidence type="ECO:0000256" key="9">
    <source>
        <dbReference type="ARBA" id="ARBA00022958"/>
    </source>
</evidence>
<evidence type="ECO:0000259" key="20">
    <source>
        <dbReference type="PROSITE" id="PS51385"/>
    </source>
</evidence>
<keyword evidence="9 18" id="KW-0630">Potassium</keyword>
<evidence type="ECO:0000259" key="19">
    <source>
        <dbReference type="PROSITE" id="PS51383"/>
    </source>
</evidence>
<comment type="similarity">
    <text evidence="4 18">In the C-terminal section; belongs to the NnrD/CARKD family.</text>
</comment>
<name>A0ABQ3GFY3_9MICC</name>